<dbReference type="Pfam" id="PF13442">
    <property type="entry name" value="Cytochrome_CBB3"/>
    <property type="match status" value="1"/>
</dbReference>
<sequence length="108" mass="11338">MTMLKYVTRVCVASLLAVSTLSFAQKSGADTYKAKCQSCHGADGAGNTPAGKSMKVVSFSAPDIVSASDADLIADTKNGKGKMPAYASKLSDDQIKDVVAYIRTLQKK</sequence>
<keyword evidence="3 6" id="KW-0479">Metal-binding</keyword>
<keyword evidence="2 6" id="KW-0349">Heme</keyword>
<gene>
    <name evidence="9" type="ORF">H7849_18780</name>
</gene>
<dbReference type="PANTHER" id="PTHR35008:SF4">
    <property type="entry name" value="BLL4482 PROTEIN"/>
    <property type="match status" value="1"/>
</dbReference>
<evidence type="ECO:0000256" key="3">
    <source>
        <dbReference type="ARBA" id="ARBA00022723"/>
    </source>
</evidence>
<dbReference type="Proteomes" id="UP000515312">
    <property type="component" value="Chromosome"/>
</dbReference>
<dbReference type="EMBL" id="CP060394">
    <property type="protein sequence ID" value="QNI31130.1"/>
    <property type="molecule type" value="Genomic_DNA"/>
</dbReference>
<evidence type="ECO:0000259" key="8">
    <source>
        <dbReference type="PROSITE" id="PS51007"/>
    </source>
</evidence>
<dbReference type="GO" id="GO:0020037">
    <property type="term" value="F:heme binding"/>
    <property type="evidence" value="ECO:0007669"/>
    <property type="project" value="InterPro"/>
</dbReference>
<name>A0A7G8BF10_9BACT</name>
<dbReference type="InterPro" id="IPR008168">
    <property type="entry name" value="Cyt_C_IC"/>
</dbReference>
<proteinExistence type="predicted"/>
<keyword evidence="4" id="KW-0249">Electron transport</keyword>
<evidence type="ECO:0000256" key="4">
    <source>
        <dbReference type="ARBA" id="ARBA00022982"/>
    </source>
</evidence>
<dbReference type="InterPro" id="IPR051459">
    <property type="entry name" value="Cytochrome_c-type_DH"/>
</dbReference>
<accession>A0A7G8BF10</accession>
<protein>
    <submittedName>
        <fullName evidence="9">Cytochrome c</fullName>
    </submittedName>
</protein>
<organism evidence="9 10">
    <name type="scientific">Alloacidobacterium dinghuense</name>
    <dbReference type="NCBI Taxonomy" id="2763107"/>
    <lineage>
        <taxon>Bacteria</taxon>
        <taxon>Pseudomonadati</taxon>
        <taxon>Acidobacteriota</taxon>
        <taxon>Terriglobia</taxon>
        <taxon>Terriglobales</taxon>
        <taxon>Acidobacteriaceae</taxon>
        <taxon>Alloacidobacterium</taxon>
    </lineage>
</organism>
<evidence type="ECO:0000256" key="7">
    <source>
        <dbReference type="SAM" id="SignalP"/>
    </source>
</evidence>
<keyword evidence="1" id="KW-0813">Transport</keyword>
<dbReference type="InterPro" id="IPR036909">
    <property type="entry name" value="Cyt_c-like_dom_sf"/>
</dbReference>
<reference evidence="9 10" key="1">
    <citation type="submission" date="2020-08" db="EMBL/GenBank/DDBJ databases">
        <title>Edaphobacter telluris sp. nov. and Acidobacterium dinghuensis sp. nov., two acidobacteria isolated from forest soil.</title>
        <authorList>
            <person name="Fu J."/>
            <person name="Qiu L."/>
        </authorList>
    </citation>
    <scope>NUCLEOTIDE SEQUENCE [LARGE SCALE GENOMIC DNA]</scope>
    <source>
        <strain evidence="9">4Y35</strain>
    </source>
</reference>
<evidence type="ECO:0000256" key="5">
    <source>
        <dbReference type="ARBA" id="ARBA00023004"/>
    </source>
</evidence>
<dbReference type="RefSeq" id="WP_186741526.1">
    <property type="nucleotide sequence ID" value="NZ_CP060394.1"/>
</dbReference>
<evidence type="ECO:0000256" key="2">
    <source>
        <dbReference type="ARBA" id="ARBA00022617"/>
    </source>
</evidence>
<dbReference type="GO" id="GO:0009055">
    <property type="term" value="F:electron transfer activity"/>
    <property type="evidence" value="ECO:0007669"/>
    <property type="project" value="InterPro"/>
</dbReference>
<evidence type="ECO:0000313" key="9">
    <source>
        <dbReference type="EMBL" id="QNI31130.1"/>
    </source>
</evidence>
<keyword evidence="7" id="KW-0732">Signal</keyword>
<dbReference type="GO" id="GO:0005506">
    <property type="term" value="F:iron ion binding"/>
    <property type="evidence" value="ECO:0007669"/>
    <property type="project" value="InterPro"/>
</dbReference>
<keyword evidence="5 6" id="KW-0408">Iron</keyword>
<dbReference type="PANTHER" id="PTHR35008">
    <property type="entry name" value="BLL4482 PROTEIN-RELATED"/>
    <property type="match status" value="1"/>
</dbReference>
<dbReference type="PRINTS" id="PR00605">
    <property type="entry name" value="CYTCHROMECIC"/>
</dbReference>
<evidence type="ECO:0000256" key="6">
    <source>
        <dbReference type="PROSITE-ProRule" id="PRU00433"/>
    </source>
</evidence>
<evidence type="ECO:0000313" key="10">
    <source>
        <dbReference type="Proteomes" id="UP000515312"/>
    </source>
</evidence>
<feature type="chain" id="PRO_5029016113" evidence="7">
    <location>
        <begin position="25"/>
        <end position="108"/>
    </location>
</feature>
<dbReference type="KEGG" id="adin:H7849_18780"/>
<evidence type="ECO:0000256" key="1">
    <source>
        <dbReference type="ARBA" id="ARBA00022448"/>
    </source>
</evidence>
<keyword evidence="10" id="KW-1185">Reference proteome</keyword>
<dbReference type="AlphaFoldDB" id="A0A7G8BF10"/>
<dbReference type="PROSITE" id="PS51007">
    <property type="entry name" value="CYTC"/>
    <property type="match status" value="1"/>
</dbReference>
<dbReference type="Gene3D" id="1.10.760.10">
    <property type="entry name" value="Cytochrome c-like domain"/>
    <property type="match status" value="1"/>
</dbReference>
<dbReference type="InterPro" id="IPR009056">
    <property type="entry name" value="Cyt_c-like_dom"/>
</dbReference>
<feature type="domain" description="Cytochrome c" evidence="8">
    <location>
        <begin position="23"/>
        <end position="106"/>
    </location>
</feature>
<dbReference type="SUPFAM" id="SSF46626">
    <property type="entry name" value="Cytochrome c"/>
    <property type="match status" value="1"/>
</dbReference>
<feature type="signal peptide" evidence="7">
    <location>
        <begin position="1"/>
        <end position="24"/>
    </location>
</feature>